<gene>
    <name evidence="1" type="ORF">NEIFLAOT_01856</name>
</gene>
<reference evidence="1 2" key="1">
    <citation type="submission" date="2009-01" db="EMBL/GenBank/DDBJ databases">
        <authorList>
            <person name="Fulton L."/>
            <person name="Clifton S."/>
            <person name="Chinwalla A.T."/>
            <person name="Mitreva M."/>
            <person name="Sodergren E."/>
            <person name="Weinstock G."/>
            <person name="Clifton S."/>
            <person name="Dooling D.J."/>
            <person name="Fulton B."/>
            <person name="Minx P."/>
            <person name="Pepin K.H."/>
            <person name="Johnson M."/>
            <person name="Bhonagiri V."/>
            <person name="Nash W.E."/>
            <person name="Mardis E.R."/>
            <person name="Wilson R.K."/>
        </authorList>
    </citation>
    <scope>NUCLEOTIDE SEQUENCE [LARGE SCALE GENOMIC DNA]</scope>
    <source>
        <strain evidence="1 2">NRL30031/H210</strain>
    </source>
</reference>
<organism evidence="1 2">
    <name type="scientific">Neisseria flavescens NRL30031/H210</name>
    <dbReference type="NCBI Taxonomy" id="546264"/>
    <lineage>
        <taxon>Bacteria</taxon>
        <taxon>Pseudomonadati</taxon>
        <taxon>Pseudomonadota</taxon>
        <taxon>Betaproteobacteria</taxon>
        <taxon>Neisseriales</taxon>
        <taxon>Neisseriaceae</taxon>
        <taxon>Neisseria</taxon>
    </lineage>
</organism>
<dbReference type="AlphaFoldDB" id="C0EPG6"/>
<sequence length="47" mass="5273">MSVQTAFGGRCRLKFYLQNRKGIGKGGGFRFPCSAVSDTEFKQRIKT</sequence>
<proteinExistence type="predicted"/>
<comment type="caution">
    <text evidence="1">The sequence shown here is derived from an EMBL/GenBank/DDBJ whole genome shotgun (WGS) entry which is preliminary data.</text>
</comment>
<accession>C0EPG6</accession>
<dbReference type="EMBL" id="ACEN01000088">
    <property type="protein sequence ID" value="EEG33053.1"/>
    <property type="molecule type" value="Genomic_DNA"/>
</dbReference>
<name>C0EPG6_NEIFL</name>
<dbReference type="Proteomes" id="UP000004457">
    <property type="component" value="Unassembled WGS sequence"/>
</dbReference>
<evidence type="ECO:0000313" key="1">
    <source>
        <dbReference type="EMBL" id="EEG33053.1"/>
    </source>
</evidence>
<keyword evidence="2" id="KW-1185">Reference proteome</keyword>
<protein>
    <submittedName>
        <fullName evidence="1">Uncharacterized protein</fullName>
    </submittedName>
</protein>
<evidence type="ECO:0000313" key="2">
    <source>
        <dbReference type="Proteomes" id="UP000004457"/>
    </source>
</evidence>